<protein>
    <submittedName>
        <fullName evidence="6">Protein RTM1</fullName>
    </submittedName>
</protein>
<organism evidence="6 7">
    <name type="scientific">Trichoderma ghanense</name>
    <dbReference type="NCBI Taxonomy" id="65468"/>
    <lineage>
        <taxon>Eukaryota</taxon>
        <taxon>Fungi</taxon>
        <taxon>Dikarya</taxon>
        <taxon>Ascomycota</taxon>
        <taxon>Pezizomycotina</taxon>
        <taxon>Sordariomycetes</taxon>
        <taxon>Hypocreomycetidae</taxon>
        <taxon>Hypocreales</taxon>
        <taxon>Hypocreaceae</taxon>
        <taxon>Trichoderma</taxon>
    </lineage>
</organism>
<dbReference type="Pfam" id="PF04479">
    <property type="entry name" value="RTA1"/>
    <property type="match status" value="1"/>
</dbReference>
<name>A0ABY2HBK6_9HYPO</name>
<comment type="subcellular location">
    <subcellularLocation>
        <location evidence="1">Membrane</location>
        <topology evidence="1">Multi-pass membrane protein</topology>
    </subcellularLocation>
</comment>
<dbReference type="PANTHER" id="PTHR31465">
    <property type="entry name" value="PROTEIN RTA1-RELATED"/>
    <property type="match status" value="1"/>
</dbReference>
<feature type="transmembrane region" description="Helical" evidence="5">
    <location>
        <begin position="77"/>
        <end position="95"/>
    </location>
</feature>
<feature type="transmembrane region" description="Helical" evidence="5">
    <location>
        <begin position="264"/>
        <end position="286"/>
    </location>
</feature>
<keyword evidence="3 5" id="KW-1133">Transmembrane helix</keyword>
<feature type="transmembrane region" description="Helical" evidence="5">
    <location>
        <begin position="345"/>
        <end position="362"/>
    </location>
</feature>
<dbReference type="RefSeq" id="XP_073560936.1">
    <property type="nucleotide sequence ID" value="XM_073700642.1"/>
</dbReference>
<dbReference type="EMBL" id="PPTA01000003">
    <property type="protein sequence ID" value="TFB04735.1"/>
    <property type="molecule type" value="Genomic_DNA"/>
</dbReference>
<keyword evidence="2 5" id="KW-0812">Transmembrane</keyword>
<dbReference type="PANTHER" id="PTHR31465:SF35">
    <property type="entry name" value="RTA1 DOMAIN PROTEIN-RELATED"/>
    <property type="match status" value="1"/>
</dbReference>
<feature type="transmembrane region" description="Helical" evidence="5">
    <location>
        <begin position="220"/>
        <end position="244"/>
    </location>
</feature>
<evidence type="ECO:0000313" key="6">
    <source>
        <dbReference type="EMBL" id="TFB04735.1"/>
    </source>
</evidence>
<accession>A0ABY2HBK6</accession>
<reference evidence="6 7" key="1">
    <citation type="submission" date="2018-01" db="EMBL/GenBank/DDBJ databases">
        <title>Genome characterization of the sugarcane-associated fungus Trichoderma ghanense CCMA-1212 and their application in lignocelulose bioconversion.</title>
        <authorList>
            <person name="Steindorff A.S."/>
            <person name="Mendes T.D."/>
            <person name="Vilela E.S.D."/>
            <person name="Rodrigues D.S."/>
            <person name="Formighieri E.F."/>
            <person name="Melo I.S."/>
            <person name="Favaro L.C.L."/>
        </authorList>
    </citation>
    <scope>NUCLEOTIDE SEQUENCE [LARGE SCALE GENOMIC DNA]</scope>
    <source>
        <strain evidence="6 7">CCMA-1212</strain>
    </source>
</reference>
<dbReference type="InterPro" id="IPR007568">
    <property type="entry name" value="RTA1"/>
</dbReference>
<keyword evidence="7" id="KW-1185">Reference proteome</keyword>
<keyword evidence="4 5" id="KW-0472">Membrane</keyword>
<evidence type="ECO:0000256" key="1">
    <source>
        <dbReference type="ARBA" id="ARBA00004141"/>
    </source>
</evidence>
<sequence>MKAEVFGRRRINKRLLVKALGLALESETPVLLHLFLRLNIDLNEGERWPKFRYKDHRLSYVTFSFSPSRFNSIPTHAVLLFLNIQAYAVYLSLIMETKCDPDWQHAAFALYRYTPSIAAAALFCVLFFISSVIHFIQMWKTKSWFLAPLVIGCFFEFMGFAARAASGAEKAGCWTLGPYITQSMFILLAPALFAASVYMILGRIILLTDGQDHSIIKPQWLTKIFVFGDVVCFLLLSGGFMTSGGGILASGSTNPSMSNAGNNIIIGGLVLQLIWFGIFVVVAAVFHLRMRSVPTVRSQQPECRWQVYLQGLYVASCLIIVRNLFRVIEYAQGNDGYLLQNEAFIYVFDALPMLVVVSWFHWRHPGEIGLLLRGEKAFRNGFQLIQVRGQSLG</sequence>
<dbReference type="Proteomes" id="UP001642720">
    <property type="component" value="Unassembled WGS sequence"/>
</dbReference>
<evidence type="ECO:0000256" key="4">
    <source>
        <dbReference type="ARBA" id="ARBA00023136"/>
    </source>
</evidence>
<evidence type="ECO:0000313" key="7">
    <source>
        <dbReference type="Proteomes" id="UP001642720"/>
    </source>
</evidence>
<feature type="transmembrane region" description="Helical" evidence="5">
    <location>
        <begin position="307"/>
        <end position="325"/>
    </location>
</feature>
<proteinExistence type="predicted"/>
<gene>
    <name evidence="6" type="ORF">CCMA1212_003290</name>
</gene>
<evidence type="ECO:0000256" key="2">
    <source>
        <dbReference type="ARBA" id="ARBA00022692"/>
    </source>
</evidence>
<comment type="caution">
    <text evidence="6">The sequence shown here is derived from an EMBL/GenBank/DDBJ whole genome shotgun (WGS) entry which is preliminary data.</text>
</comment>
<dbReference type="GeneID" id="300575092"/>
<feature type="transmembrane region" description="Helical" evidence="5">
    <location>
        <begin position="185"/>
        <end position="208"/>
    </location>
</feature>
<feature type="transmembrane region" description="Helical" evidence="5">
    <location>
        <begin position="115"/>
        <end position="136"/>
    </location>
</feature>
<evidence type="ECO:0000256" key="5">
    <source>
        <dbReference type="SAM" id="Phobius"/>
    </source>
</evidence>
<feature type="transmembrane region" description="Helical" evidence="5">
    <location>
        <begin position="143"/>
        <end position="165"/>
    </location>
</feature>
<evidence type="ECO:0000256" key="3">
    <source>
        <dbReference type="ARBA" id="ARBA00022989"/>
    </source>
</evidence>